<dbReference type="Proteomes" id="UP000059074">
    <property type="component" value="Unassembled WGS sequence"/>
</dbReference>
<evidence type="ECO:0008006" key="3">
    <source>
        <dbReference type="Google" id="ProtNLM"/>
    </source>
</evidence>
<comment type="caution">
    <text evidence="1">The sequence shown here is derived from an EMBL/GenBank/DDBJ whole genome shotgun (WGS) entry which is preliminary data.</text>
</comment>
<dbReference type="InterPro" id="IPR032710">
    <property type="entry name" value="NTF2-like_dom_sf"/>
</dbReference>
<reference evidence="1 2" key="1">
    <citation type="submission" date="2015-10" db="EMBL/GenBank/DDBJ databases">
        <title>Transcriptomic analysis of a linuron degrading triple-species bacterial consortium.</title>
        <authorList>
            <person name="Albers P."/>
        </authorList>
    </citation>
    <scope>NUCLEOTIDE SEQUENCE [LARGE SCALE GENOMIC DNA]</scope>
    <source>
        <strain evidence="1 2">WDL6</strain>
    </source>
</reference>
<organism evidence="1 2">
    <name type="scientific">Hyphomicrobium sulfonivorans</name>
    <dbReference type="NCBI Taxonomy" id="121290"/>
    <lineage>
        <taxon>Bacteria</taxon>
        <taxon>Pseudomonadati</taxon>
        <taxon>Pseudomonadota</taxon>
        <taxon>Alphaproteobacteria</taxon>
        <taxon>Hyphomicrobiales</taxon>
        <taxon>Hyphomicrobiaceae</taxon>
        <taxon>Hyphomicrobium</taxon>
    </lineage>
</organism>
<dbReference type="PATRIC" id="fig|121290.4.peg.2716"/>
<dbReference type="AlphaFoldDB" id="A0A109BIH3"/>
<dbReference type="SUPFAM" id="SSF54427">
    <property type="entry name" value="NTF2-like"/>
    <property type="match status" value="1"/>
</dbReference>
<accession>A0A109BIH3</accession>
<evidence type="ECO:0000313" key="1">
    <source>
        <dbReference type="EMBL" id="KWT69397.1"/>
    </source>
</evidence>
<gene>
    <name evidence="1" type="ORF">APY04_1480</name>
</gene>
<proteinExistence type="predicted"/>
<dbReference type="Gene3D" id="3.10.450.50">
    <property type="match status" value="1"/>
</dbReference>
<name>A0A109BIH3_HYPSL</name>
<sequence>MNPPDLRIGFAAVSFEEDCSIAEHAIRAWAAGDVQRVLSVMHPDIIFLVNVDGIQVPWAASSYGREDVEFRITLVLTTFWIERFALKRIVSGPEFSTASVHGIYRHKNTGEVLDVMLRFNFWTANNQLTRIEEFVDGRYLEAYDRFVRHIQMLANSDQDNGVTPFN</sequence>
<keyword evidence="2" id="KW-1185">Reference proteome</keyword>
<protein>
    <recommendedName>
        <fullName evidence="3">SnoaL-like domain-containing protein</fullName>
    </recommendedName>
</protein>
<dbReference type="EMBL" id="LMTR01000045">
    <property type="protein sequence ID" value="KWT69397.1"/>
    <property type="molecule type" value="Genomic_DNA"/>
</dbReference>
<evidence type="ECO:0000313" key="2">
    <source>
        <dbReference type="Proteomes" id="UP000059074"/>
    </source>
</evidence>